<evidence type="ECO:0000313" key="2">
    <source>
        <dbReference type="Proteomes" id="UP000023795"/>
    </source>
</evidence>
<protein>
    <submittedName>
        <fullName evidence="1">Uncharacterized protein</fullName>
    </submittedName>
</protein>
<dbReference type="AlphaFoldDB" id="L2FB30"/>
<gene>
    <name evidence="1" type="ORF">MOMA_04535</name>
</gene>
<name>L2FB30_9GAMM</name>
<evidence type="ECO:0000313" key="1">
    <source>
        <dbReference type="EMBL" id="ELA09643.1"/>
    </source>
</evidence>
<dbReference type="Proteomes" id="UP000023795">
    <property type="component" value="Unassembled WGS sequence"/>
</dbReference>
<proteinExistence type="predicted"/>
<reference evidence="1 2" key="1">
    <citation type="journal article" date="2013" name="Genome Announc.">
        <title>Genome Sequence of Moraxella macacae 0408225, a Novel Bacterial Species Isolated from a Cynomolgus Macaque with Epistaxis.</title>
        <authorList>
            <person name="Ladner J.T."/>
            <person name="Whitehouse C.A."/>
            <person name="Koroleva G.I."/>
            <person name="Palacios G.F."/>
        </authorList>
    </citation>
    <scope>NUCLEOTIDE SEQUENCE [LARGE SCALE GENOMIC DNA]</scope>
    <source>
        <strain evidence="1 2">0408225</strain>
    </source>
</reference>
<accession>L2FB30</accession>
<organism evidence="1 2">
    <name type="scientific">Moraxella macacae 0408225</name>
    <dbReference type="NCBI Taxonomy" id="1230338"/>
    <lineage>
        <taxon>Bacteria</taxon>
        <taxon>Pseudomonadati</taxon>
        <taxon>Pseudomonadota</taxon>
        <taxon>Gammaproteobacteria</taxon>
        <taxon>Moraxellales</taxon>
        <taxon>Moraxellaceae</taxon>
        <taxon>Moraxella</taxon>
    </lineage>
</organism>
<comment type="caution">
    <text evidence="1">The sequence shown here is derived from an EMBL/GenBank/DDBJ whole genome shotgun (WGS) entry which is preliminary data.</text>
</comment>
<sequence length="162" mass="18405">MAYKKQVNHLASHQERIANLPIPFHDKVQHFQTLTQKIRQAWQAVLPDDALATLSVGYQAKQTLFISTNNQTLANHLSYSQAVLLNILQQSDRAFKDICQLKFQVIHPTFATSDTQTKCNQKVNSVTSCNISENTKQNIAHLAELVINDKALYDVLQKFLDQ</sequence>
<dbReference type="PATRIC" id="fig|1230338.3.peg.985"/>
<dbReference type="EMBL" id="ANIN01000001">
    <property type="protein sequence ID" value="ELA09643.1"/>
    <property type="molecule type" value="Genomic_DNA"/>
</dbReference>
<dbReference type="OrthoDB" id="6647252at2"/>
<dbReference type="RefSeq" id="WP_009767461.1">
    <property type="nucleotide sequence ID" value="NZ_ANIN01000001.1"/>
</dbReference>
<keyword evidence="2" id="KW-1185">Reference proteome</keyword>